<evidence type="ECO:0000313" key="1">
    <source>
        <dbReference type="EMBL" id="SNX28617.1"/>
    </source>
</evidence>
<keyword evidence="2" id="KW-1185">Reference proteome</keyword>
<reference evidence="2" key="1">
    <citation type="submission" date="2017-08" db="EMBL/GenBank/DDBJ databases">
        <authorList>
            <person name="Varghese N."/>
            <person name="Submissions S."/>
        </authorList>
    </citation>
    <scope>NUCLEOTIDE SEQUENCE [LARGE SCALE GENOMIC DNA]</scope>
    <source>
        <strain evidence="2">AP-Melu-1000-B4</strain>
    </source>
</reference>
<organism evidence="1 2">
    <name type="scientific">Polynucleobacter meluiroseus</name>
    <dbReference type="NCBI Taxonomy" id="1938814"/>
    <lineage>
        <taxon>Bacteria</taxon>
        <taxon>Pseudomonadati</taxon>
        <taxon>Pseudomonadota</taxon>
        <taxon>Betaproteobacteria</taxon>
        <taxon>Burkholderiales</taxon>
        <taxon>Burkholderiaceae</taxon>
        <taxon>Polynucleobacter</taxon>
    </lineage>
</organism>
<dbReference type="RefSeq" id="WP_096672845.1">
    <property type="nucleotide sequence ID" value="NZ_OANS01000002.1"/>
</dbReference>
<evidence type="ECO:0000313" key="2">
    <source>
        <dbReference type="Proteomes" id="UP000218069"/>
    </source>
</evidence>
<dbReference type="AlphaFoldDB" id="A0A240E077"/>
<dbReference type="InterPro" id="IPR036895">
    <property type="entry name" value="Uracil-DNA_glycosylase-like_sf"/>
</dbReference>
<name>A0A240E077_9BURK</name>
<accession>A0A240E077</accession>
<dbReference type="OrthoDB" id="5290748at2"/>
<sequence length="177" mass="19448">MNREIHSAFLKEMGVTEWALRDAPAFTESTQVALVEGPSVSTSDSPQPNITGTWWFFGSKPQAEAEALLLNIVRVLGLDTSAWAWKLPTELVSSKDLPQEGVPIVAIAFGESATKKLSGERDSLNELRQTVLEMVGEGVQEIPLIATFDLQELIARPQTKALFWQDLLLAKSVLQNS</sequence>
<dbReference type="Gene3D" id="3.40.470.10">
    <property type="entry name" value="Uracil-DNA glycosylase-like domain"/>
    <property type="match status" value="1"/>
</dbReference>
<proteinExistence type="predicted"/>
<protein>
    <submittedName>
        <fullName evidence="1">DNA polymerase</fullName>
    </submittedName>
</protein>
<dbReference type="Proteomes" id="UP000218069">
    <property type="component" value="Unassembled WGS sequence"/>
</dbReference>
<dbReference type="EMBL" id="OANS01000002">
    <property type="protein sequence ID" value="SNX28617.1"/>
    <property type="molecule type" value="Genomic_DNA"/>
</dbReference>
<gene>
    <name evidence="1" type="ORF">SAMN06295945_0954</name>
</gene>